<feature type="domain" description="Dienelactone hydrolase" evidence="1">
    <location>
        <begin position="38"/>
        <end position="248"/>
    </location>
</feature>
<dbReference type="PANTHER" id="PTHR47668:SF1">
    <property type="entry name" value="DIENELACTONE HYDROLASE DOMAIN-CONTAINING PROTEIN-RELATED"/>
    <property type="match status" value="1"/>
</dbReference>
<comment type="caution">
    <text evidence="2">The sequence shown here is derived from an EMBL/GenBank/DDBJ whole genome shotgun (WGS) entry which is preliminary data.</text>
</comment>
<evidence type="ECO:0000313" key="2">
    <source>
        <dbReference type="EMBL" id="RDW60115.1"/>
    </source>
</evidence>
<dbReference type="Proteomes" id="UP000256328">
    <property type="component" value="Unassembled WGS sequence"/>
</dbReference>
<dbReference type="Pfam" id="PF01738">
    <property type="entry name" value="DLH"/>
    <property type="match status" value="1"/>
</dbReference>
<dbReference type="InterPro" id="IPR002925">
    <property type="entry name" value="Dienelactn_hydro"/>
</dbReference>
<gene>
    <name evidence="2" type="ORF">BP5796_11721</name>
</gene>
<sequence length="251" mass="27346">MATCEACNTIPKVVVDDYKPAGFYNEDIGGLRCYVTGSPTSARGIFDIYDVFGLAPQTLQGADLLAKALDALVIIPDFFKGNPINPEWFTDKSDAAQQAKDEWMKGNLNFPDYVPVLFSVAGAAKTTYASVKSWASLGLCWGGKVTALASGDGTPFSVSGQVHPGRLAREDAEKIVIPHIVLASNGEDAEVVKEYSEILTGEGKPGEVETYPTMHHGWMGARANLKDHENLKEYERGYNHIAKFFSKHLQL</sequence>
<dbReference type="Gene3D" id="3.40.50.1820">
    <property type="entry name" value="alpha/beta hydrolase"/>
    <property type="match status" value="1"/>
</dbReference>
<dbReference type="PANTHER" id="PTHR47668">
    <property type="entry name" value="DIENELACTONE HYDROLASE FAMILY PROTEIN (AFU_ORTHOLOGUE AFUA_6G01940)"/>
    <property type="match status" value="1"/>
</dbReference>
<dbReference type="OrthoDB" id="2147163at2759"/>
<proteinExistence type="predicted"/>
<keyword evidence="3" id="KW-1185">Reference proteome</keyword>
<dbReference type="InterPro" id="IPR029058">
    <property type="entry name" value="AB_hydrolase_fold"/>
</dbReference>
<dbReference type="AlphaFoldDB" id="A0A3D8QE66"/>
<evidence type="ECO:0000259" key="1">
    <source>
        <dbReference type="Pfam" id="PF01738"/>
    </source>
</evidence>
<dbReference type="GO" id="GO:0016787">
    <property type="term" value="F:hydrolase activity"/>
    <property type="evidence" value="ECO:0007669"/>
    <property type="project" value="InterPro"/>
</dbReference>
<evidence type="ECO:0000313" key="3">
    <source>
        <dbReference type="Proteomes" id="UP000256328"/>
    </source>
</evidence>
<dbReference type="EMBL" id="PDLN01000019">
    <property type="protein sequence ID" value="RDW60115.1"/>
    <property type="molecule type" value="Genomic_DNA"/>
</dbReference>
<name>A0A3D8QE66_9HELO</name>
<reference evidence="2 3" key="1">
    <citation type="journal article" date="2018" name="IMA Fungus">
        <title>IMA Genome-F 9: Draft genome sequence of Annulohypoxylon stygium, Aspergillus mulundensis, Berkeleyomyces basicola (syn. Thielaviopsis basicola), Ceratocystis smalleyi, two Cercospora beticola strains, Coleophoma cylindrospora, Fusarium fracticaudum, Phialophora cf. hyalina, and Morchella septimelata.</title>
        <authorList>
            <person name="Wingfield B.D."/>
            <person name="Bills G.F."/>
            <person name="Dong Y."/>
            <person name="Huang W."/>
            <person name="Nel W.J."/>
            <person name="Swalarsk-Parry B.S."/>
            <person name="Vaghefi N."/>
            <person name="Wilken P.M."/>
            <person name="An Z."/>
            <person name="de Beer Z.W."/>
            <person name="De Vos L."/>
            <person name="Chen L."/>
            <person name="Duong T.A."/>
            <person name="Gao Y."/>
            <person name="Hammerbacher A."/>
            <person name="Kikkert J.R."/>
            <person name="Li Y."/>
            <person name="Li H."/>
            <person name="Li K."/>
            <person name="Li Q."/>
            <person name="Liu X."/>
            <person name="Ma X."/>
            <person name="Naidoo K."/>
            <person name="Pethybridge S.J."/>
            <person name="Sun J."/>
            <person name="Steenkamp E.T."/>
            <person name="van der Nest M.A."/>
            <person name="van Wyk S."/>
            <person name="Wingfield M.J."/>
            <person name="Xiong C."/>
            <person name="Yue Q."/>
            <person name="Zhang X."/>
        </authorList>
    </citation>
    <scope>NUCLEOTIDE SEQUENCE [LARGE SCALE GENOMIC DNA]</scope>
    <source>
        <strain evidence="2 3">BP5796</strain>
    </source>
</reference>
<organism evidence="2 3">
    <name type="scientific">Coleophoma crateriformis</name>
    <dbReference type="NCBI Taxonomy" id="565419"/>
    <lineage>
        <taxon>Eukaryota</taxon>
        <taxon>Fungi</taxon>
        <taxon>Dikarya</taxon>
        <taxon>Ascomycota</taxon>
        <taxon>Pezizomycotina</taxon>
        <taxon>Leotiomycetes</taxon>
        <taxon>Helotiales</taxon>
        <taxon>Dermateaceae</taxon>
        <taxon>Coleophoma</taxon>
    </lineage>
</organism>
<dbReference type="SUPFAM" id="SSF53474">
    <property type="entry name" value="alpha/beta-Hydrolases"/>
    <property type="match status" value="1"/>
</dbReference>
<accession>A0A3D8QE66</accession>
<protein>
    <recommendedName>
        <fullName evidence="1">Dienelactone hydrolase domain-containing protein</fullName>
    </recommendedName>
</protein>